<dbReference type="Proteomes" id="UP000485058">
    <property type="component" value="Unassembled WGS sequence"/>
</dbReference>
<evidence type="ECO:0000313" key="2">
    <source>
        <dbReference type="Proteomes" id="UP000485058"/>
    </source>
</evidence>
<dbReference type="EMBL" id="BLLF01000474">
    <property type="protein sequence ID" value="GFH12169.1"/>
    <property type="molecule type" value="Genomic_DNA"/>
</dbReference>
<dbReference type="GO" id="GO:0045943">
    <property type="term" value="P:positive regulation of transcription by RNA polymerase I"/>
    <property type="evidence" value="ECO:0007669"/>
    <property type="project" value="TreeGrafter"/>
</dbReference>
<sequence>MASTLAQQLAQVQLLQGQAPGYKKPKGKPSLLFDYQKAADVDGAAIYEIGCQGFSDLCRLNPQFSALREALFSRAAASVLRDSLDPAAATQLNEAVEEFCLLLTQHFLSPGAFRALEYLIRQFRR</sequence>
<reference evidence="1 2" key="1">
    <citation type="submission" date="2020-02" db="EMBL/GenBank/DDBJ databases">
        <title>Draft genome sequence of Haematococcus lacustris strain NIES-144.</title>
        <authorList>
            <person name="Morimoto D."/>
            <person name="Nakagawa S."/>
            <person name="Yoshida T."/>
            <person name="Sawayama S."/>
        </authorList>
    </citation>
    <scope>NUCLEOTIDE SEQUENCE [LARGE SCALE GENOMIC DNA]</scope>
    <source>
        <strain evidence="1 2">NIES-144</strain>
    </source>
</reference>
<dbReference type="GO" id="GO:0030515">
    <property type="term" value="F:snoRNA binding"/>
    <property type="evidence" value="ECO:0007669"/>
    <property type="project" value="TreeGrafter"/>
</dbReference>
<evidence type="ECO:0000313" key="1">
    <source>
        <dbReference type="EMBL" id="GFH12169.1"/>
    </source>
</evidence>
<accession>A0A699YZV5</accession>
<organism evidence="1 2">
    <name type="scientific">Haematococcus lacustris</name>
    <name type="common">Green alga</name>
    <name type="synonym">Haematococcus pluvialis</name>
    <dbReference type="NCBI Taxonomy" id="44745"/>
    <lineage>
        <taxon>Eukaryota</taxon>
        <taxon>Viridiplantae</taxon>
        <taxon>Chlorophyta</taxon>
        <taxon>core chlorophytes</taxon>
        <taxon>Chlorophyceae</taxon>
        <taxon>CS clade</taxon>
        <taxon>Chlamydomonadales</taxon>
        <taxon>Haematococcaceae</taxon>
        <taxon>Haematococcus</taxon>
    </lineage>
</organism>
<dbReference type="GO" id="GO:0034455">
    <property type="term" value="C:t-UTP complex"/>
    <property type="evidence" value="ECO:0007669"/>
    <property type="project" value="TreeGrafter"/>
</dbReference>
<dbReference type="GO" id="GO:0030686">
    <property type="term" value="C:90S preribosome"/>
    <property type="evidence" value="ECO:0007669"/>
    <property type="project" value="TreeGrafter"/>
</dbReference>
<comment type="caution">
    <text evidence="1">The sequence shown here is derived from an EMBL/GenBank/DDBJ whole genome shotgun (WGS) entry which is preliminary data.</text>
</comment>
<keyword evidence="2" id="KW-1185">Reference proteome</keyword>
<name>A0A699YZV5_HAELA</name>
<dbReference type="GO" id="GO:0000462">
    <property type="term" value="P:maturation of SSU-rRNA from tricistronic rRNA transcript (SSU-rRNA, 5.8S rRNA, LSU-rRNA)"/>
    <property type="evidence" value="ECO:0007669"/>
    <property type="project" value="TreeGrafter"/>
</dbReference>
<dbReference type="AlphaFoldDB" id="A0A699YZV5"/>
<dbReference type="InterPro" id="IPR040191">
    <property type="entry name" value="UTP10"/>
</dbReference>
<dbReference type="GO" id="GO:0032040">
    <property type="term" value="C:small-subunit processome"/>
    <property type="evidence" value="ECO:0007669"/>
    <property type="project" value="TreeGrafter"/>
</dbReference>
<dbReference type="PANTHER" id="PTHR13457">
    <property type="entry name" value="BAP28"/>
    <property type="match status" value="1"/>
</dbReference>
<gene>
    <name evidence="1" type="ORF">HaLaN_07806</name>
</gene>
<dbReference type="PANTHER" id="PTHR13457:SF1">
    <property type="entry name" value="HEAT REPEAT-CONTAINING PROTEIN 1"/>
    <property type="match status" value="1"/>
</dbReference>
<protein>
    <submittedName>
        <fullName evidence="1">BP28CT domain-containing protein</fullName>
    </submittedName>
</protein>
<proteinExistence type="predicted"/>